<keyword evidence="1" id="KW-0812">Transmembrane</keyword>
<dbReference type="Proteomes" id="UP000605970">
    <property type="component" value="Unassembled WGS sequence"/>
</dbReference>
<feature type="transmembrane region" description="Helical" evidence="1">
    <location>
        <begin position="7"/>
        <end position="27"/>
    </location>
</feature>
<dbReference type="OrthoDB" id="5802612at2759"/>
<reference evidence="2" key="1">
    <citation type="journal article" date="2020" name="Ecol. Evol.">
        <title>Genome structure and content of the rice root-knot nematode (Meloidogyne graminicola).</title>
        <authorList>
            <person name="Phan N.T."/>
            <person name="Danchin E.G.J."/>
            <person name="Klopp C."/>
            <person name="Perfus-Barbeoch L."/>
            <person name="Kozlowski D.K."/>
            <person name="Koutsovoulos G.D."/>
            <person name="Lopez-Roques C."/>
            <person name="Bouchez O."/>
            <person name="Zahm M."/>
            <person name="Besnard G."/>
            <person name="Bellafiore S."/>
        </authorList>
    </citation>
    <scope>NUCLEOTIDE SEQUENCE</scope>
    <source>
        <strain evidence="2">VN-18</strain>
    </source>
</reference>
<proteinExistence type="predicted"/>
<dbReference type="AlphaFoldDB" id="A0A8S9ZVT1"/>
<evidence type="ECO:0000313" key="2">
    <source>
        <dbReference type="EMBL" id="KAF7637696.1"/>
    </source>
</evidence>
<name>A0A8S9ZVT1_9BILA</name>
<keyword evidence="1" id="KW-1133">Transmembrane helix</keyword>
<organism evidence="2 3">
    <name type="scientific">Meloidogyne graminicola</name>
    <dbReference type="NCBI Taxonomy" id="189291"/>
    <lineage>
        <taxon>Eukaryota</taxon>
        <taxon>Metazoa</taxon>
        <taxon>Ecdysozoa</taxon>
        <taxon>Nematoda</taxon>
        <taxon>Chromadorea</taxon>
        <taxon>Rhabditida</taxon>
        <taxon>Tylenchina</taxon>
        <taxon>Tylenchomorpha</taxon>
        <taxon>Tylenchoidea</taxon>
        <taxon>Meloidogynidae</taxon>
        <taxon>Meloidogyninae</taxon>
        <taxon>Meloidogyne</taxon>
    </lineage>
</organism>
<dbReference type="EMBL" id="JABEBT010000018">
    <property type="protein sequence ID" value="KAF7637696.1"/>
    <property type="molecule type" value="Genomic_DNA"/>
</dbReference>
<evidence type="ECO:0000256" key="1">
    <source>
        <dbReference type="SAM" id="Phobius"/>
    </source>
</evidence>
<protein>
    <submittedName>
        <fullName evidence="2">Uncharacterized protein</fullName>
    </submittedName>
</protein>
<keyword evidence="1" id="KW-0472">Membrane</keyword>
<keyword evidence="3" id="KW-1185">Reference proteome</keyword>
<accession>A0A8S9ZVT1</accession>
<comment type="caution">
    <text evidence="2">The sequence shown here is derived from an EMBL/GenBank/DDBJ whole genome shotgun (WGS) entry which is preliminary data.</text>
</comment>
<gene>
    <name evidence="2" type="ORF">Mgra_00002956</name>
</gene>
<sequence length="136" mass="16097">MRRKSSSLFSFYFSPSILIILLFSISIQLQNNQINAYYSQQLFLPSGYLNKNLFGFQHPTKIGDSGHLNEESKMVIIEENNNENNELENKEIPRRQMRHLLADEFGSGQISRQFKRMRPCFYSPIQCLMRKRRSEK</sequence>
<evidence type="ECO:0000313" key="3">
    <source>
        <dbReference type="Proteomes" id="UP000605970"/>
    </source>
</evidence>